<reference evidence="9 10" key="1">
    <citation type="submission" date="2017-03" db="EMBL/GenBank/DDBJ databases">
        <authorList>
            <person name="Afonso C.L."/>
            <person name="Miller P.J."/>
            <person name="Scott M.A."/>
            <person name="Spackman E."/>
            <person name="Goraichik I."/>
            <person name="Dimitrov K.M."/>
            <person name="Suarez D.L."/>
            <person name="Swayne D.E."/>
        </authorList>
    </citation>
    <scope>NUCLEOTIDE SEQUENCE [LARGE SCALE GENOMIC DNA]</scope>
    <source>
        <strain evidence="9 10">CECT 7450</strain>
    </source>
</reference>
<keyword evidence="7" id="KW-0288">FMN</keyword>
<dbReference type="EMBL" id="FWFX01000019">
    <property type="protein sequence ID" value="SLN72365.1"/>
    <property type="molecule type" value="Genomic_DNA"/>
</dbReference>
<feature type="transmembrane region" description="Helical" evidence="7">
    <location>
        <begin position="155"/>
        <end position="174"/>
    </location>
</feature>
<keyword evidence="7" id="KW-0285">Flavoprotein</keyword>
<keyword evidence="4 7" id="KW-1133">Transmembrane helix</keyword>
<dbReference type="AlphaFoldDB" id="A0A1X7A7D3"/>
<evidence type="ECO:0000256" key="3">
    <source>
        <dbReference type="ARBA" id="ARBA00022692"/>
    </source>
</evidence>
<evidence type="ECO:0000256" key="4">
    <source>
        <dbReference type="ARBA" id="ARBA00022989"/>
    </source>
</evidence>
<dbReference type="Pfam" id="PF01794">
    <property type="entry name" value="Ferric_reduct"/>
    <property type="match status" value="1"/>
</dbReference>
<comment type="function">
    <text evidence="7">Part of the MsrPQ system that repairs oxidized periplasmic proteins containing methionine sulfoxide residues (Met-O), using respiratory chain electrons. Thus protects these proteins from oxidative-stress damage caused by reactive species of oxygen and chlorine generated by the host defense mechanisms. MsrPQ is essential for the maintenance of envelope integrity under bleach stress, rescuing a wide series of structurally unrelated periplasmic proteins from methionine oxidation. MsrQ provides electrons for reduction to the reductase catalytic subunit MsrP, using the quinone pool of the respiratory chain.</text>
</comment>
<dbReference type="NCBIfam" id="NF003833">
    <property type="entry name" value="PRK05419.1-5"/>
    <property type="match status" value="1"/>
</dbReference>
<evidence type="ECO:0000256" key="6">
    <source>
        <dbReference type="ARBA" id="ARBA00023136"/>
    </source>
</evidence>
<feature type="transmembrane region" description="Helical" evidence="7">
    <location>
        <begin position="180"/>
        <end position="199"/>
    </location>
</feature>
<dbReference type="InterPro" id="IPR022837">
    <property type="entry name" value="MsrQ-like"/>
</dbReference>
<proteinExistence type="inferred from homology"/>
<dbReference type="GO" id="GO:0030091">
    <property type="term" value="P:protein repair"/>
    <property type="evidence" value="ECO:0007669"/>
    <property type="project" value="UniProtKB-UniRule"/>
</dbReference>
<evidence type="ECO:0000256" key="5">
    <source>
        <dbReference type="ARBA" id="ARBA00023004"/>
    </source>
</evidence>
<keyword evidence="7" id="KW-0479">Metal-binding</keyword>
<dbReference type="RefSeq" id="WP_200812990.1">
    <property type="nucleotide sequence ID" value="NZ_FWFX01000019.1"/>
</dbReference>
<protein>
    <recommendedName>
        <fullName evidence="7">Protein-methionine-sulfoxide reductase heme-binding subunit MsrQ</fullName>
    </recommendedName>
    <alternativeName>
        <fullName evidence="7">Flavocytochrome MsrQ</fullName>
    </alternativeName>
</protein>
<sequence>MKIVIDQMNRIMRWIPSWSIYVTGLSYAAWLIWLGVSNQLGADPVEALEHALGEVGLYLLIAGLAVTPLRKVLGLNLMKFRRALGLTCFFFIVLHLLVWAILDVQELGRVVADLTKRPYIMVGMAAFLLMMPLAITSNNASVRRLGANWRSLHKLVYPAALLGGAHYLMLVKGIQLKPIFLMLVIATLIGLRFVPLLVARSSKV</sequence>
<evidence type="ECO:0000313" key="10">
    <source>
        <dbReference type="Proteomes" id="UP000193061"/>
    </source>
</evidence>
<evidence type="ECO:0000313" key="9">
    <source>
        <dbReference type="EMBL" id="SLN72365.1"/>
    </source>
</evidence>
<dbReference type="InterPro" id="IPR013130">
    <property type="entry name" value="Fe3_Rdtase_TM_dom"/>
</dbReference>
<evidence type="ECO:0000256" key="2">
    <source>
        <dbReference type="ARBA" id="ARBA00022448"/>
    </source>
</evidence>
<comment type="cofactor">
    <cofactor evidence="7">
        <name>heme b</name>
        <dbReference type="ChEBI" id="CHEBI:60344"/>
    </cofactor>
    <text evidence="7">Binds 1 heme b (iron(II)-protoporphyrin IX) group per subunit.</text>
</comment>
<keyword evidence="7" id="KW-0249">Electron transport</keyword>
<keyword evidence="10" id="KW-1185">Reference proteome</keyword>
<keyword evidence="6 7" id="KW-0472">Membrane</keyword>
<name>A0A1X7A7D3_9RHOB</name>
<comment type="subcellular location">
    <subcellularLocation>
        <location evidence="7">Cell membrane</location>
        <topology evidence="7">Multi-pass membrane protein</topology>
    </subcellularLocation>
    <subcellularLocation>
        <location evidence="1">Membrane</location>
        <topology evidence="1">Multi-pass membrane protein</topology>
    </subcellularLocation>
</comment>
<comment type="subunit">
    <text evidence="7">Heterodimer of a catalytic subunit (MsrP) and a heme-binding subunit (MsrQ).</text>
</comment>
<keyword evidence="7" id="KW-1003">Cell membrane</keyword>
<feature type="transmembrane region" description="Helical" evidence="7">
    <location>
        <begin position="55"/>
        <end position="72"/>
    </location>
</feature>
<feature type="domain" description="Ferric oxidoreductase" evidence="8">
    <location>
        <begin position="53"/>
        <end position="163"/>
    </location>
</feature>
<dbReference type="GO" id="GO:0005886">
    <property type="term" value="C:plasma membrane"/>
    <property type="evidence" value="ECO:0007669"/>
    <property type="project" value="UniProtKB-SubCell"/>
</dbReference>
<dbReference type="Proteomes" id="UP000193061">
    <property type="component" value="Unassembled WGS sequence"/>
</dbReference>
<organism evidence="9 10">
    <name type="scientific">Roseovarius albus</name>
    <dbReference type="NCBI Taxonomy" id="1247867"/>
    <lineage>
        <taxon>Bacteria</taxon>
        <taxon>Pseudomonadati</taxon>
        <taxon>Pseudomonadota</taxon>
        <taxon>Alphaproteobacteria</taxon>
        <taxon>Rhodobacterales</taxon>
        <taxon>Roseobacteraceae</taxon>
        <taxon>Roseovarius</taxon>
    </lineage>
</organism>
<dbReference type="GO" id="GO:0046872">
    <property type="term" value="F:metal ion binding"/>
    <property type="evidence" value="ECO:0007669"/>
    <property type="project" value="UniProtKB-KW"/>
</dbReference>
<keyword evidence="7" id="KW-0349">Heme</keyword>
<accession>A0A1X7A7D3</accession>
<comment type="cofactor">
    <cofactor evidence="7">
        <name>FMN</name>
        <dbReference type="ChEBI" id="CHEBI:58210"/>
    </cofactor>
    <text evidence="7">Binds 1 FMN per subunit.</text>
</comment>
<feature type="transmembrane region" description="Helical" evidence="7">
    <location>
        <begin position="84"/>
        <end position="102"/>
    </location>
</feature>
<dbReference type="GO" id="GO:0009055">
    <property type="term" value="F:electron transfer activity"/>
    <property type="evidence" value="ECO:0007669"/>
    <property type="project" value="UniProtKB-UniRule"/>
</dbReference>
<keyword evidence="2 7" id="KW-0813">Transport</keyword>
<evidence type="ECO:0000256" key="7">
    <source>
        <dbReference type="HAMAP-Rule" id="MF_01207"/>
    </source>
</evidence>
<dbReference type="HAMAP" id="MF_01207">
    <property type="entry name" value="MsrQ"/>
    <property type="match status" value="1"/>
</dbReference>
<dbReference type="PANTHER" id="PTHR36964:SF1">
    <property type="entry name" value="PROTEIN-METHIONINE-SULFOXIDE REDUCTASE HEME-BINDING SUBUNIT MSRQ"/>
    <property type="match status" value="1"/>
</dbReference>
<evidence type="ECO:0000259" key="8">
    <source>
        <dbReference type="Pfam" id="PF01794"/>
    </source>
</evidence>
<evidence type="ECO:0000256" key="1">
    <source>
        <dbReference type="ARBA" id="ARBA00004141"/>
    </source>
</evidence>
<dbReference type="GO" id="GO:0016679">
    <property type="term" value="F:oxidoreductase activity, acting on diphenols and related substances as donors"/>
    <property type="evidence" value="ECO:0007669"/>
    <property type="project" value="TreeGrafter"/>
</dbReference>
<keyword evidence="5 7" id="KW-0408">Iron</keyword>
<dbReference type="PANTHER" id="PTHR36964">
    <property type="entry name" value="PROTEIN-METHIONINE-SULFOXIDE REDUCTASE HEME-BINDING SUBUNIT MSRQ"/>
    <property type="match status" value="1"/>
</dbReference>
<keyword evidence="3 7" id="KW-0812">Transmembrane</keyword>
<feature type="transmembrane region" description="Helical" evidence="7">
    <location>
        <begin position="12"/>
        <end position="35"/>
    </location>
</feature>
<dbReference type="GO" id="GO:0010181">
    <property type="term" value="F:FMN binding"/>
    <property type="evidence" value="ECO:0007669"/>
    <property type="project" value="UniProtKB-UniRule"/>
</dbReference>
<gene>
    <name evidence="9" type="primary">yedZ</name>
    <name evidence="7" type="synonym">msrQ</name>
    <name evidence="9" type="ORF">ROA7450_04036</name>
</gene>
<feature type="transmembrane region" description="Helical" evidence="7">
    <location>
        <begin position="118"/>
        <end position="135"/>
    </location>
</feature>
<comment type="similarity">
    <text evidence="7">Belongs to the MsrQ family.</text>
</comment>
<dbReference type="GO" id="GO:0020037">
    <property type="term" value="F:heme binding"/>
    <property type="evidence" value="ECO:0007669"/>
    <property type="project" value="UniProtKB-UniRule"/>
</dbReference>